<comment type="caution">
    <text evidence="12">The sequence shown here is derived from an EMBL/GenBank/DDBJ whole genome shotgun (WGS) entry which is preliminary data.</text>
</comment>
<dbReference type="GO" id="GO:0034198">
    <property type="term" value="P:cellular response to amino acid starvation"/>
    <property type="evidence" value="ECO:0007669"/>
    <property type="project" value="TreeGrafter"/>
</dbReference>
<dbReference type="EMBL" id="SPRX01000009">
    <property type="protein sequence ID" value="TIC67979.1"/>
    <property type="molecule type" value="Genomic_DNA"/>
</dbReference>
<evidence type="ECO:0000256" key="2">
    <source>
        <dbReference type="ARBA" id="ARBA00010102"/>
    </source>
</evidence>
<dbReference type="InterPro" id="IPR015943">
    <property type="entry name" value="WD40/YVTN_repeat-like_dom_sf"/>
</dbReference>
<evidence type="ECO:0000313" key="21">
    <source>
        <dbReference type="Proteomes" id="UP000309601"/>
    </source>
</evidence>
<evidence type="ECO:0000256" key="3">
    <source>
        <dbReference type="ARBA" id="ARBA00022448"/>
    </source>
</evidence>
<dbReference type="Proteomes" id="UP000309601">
    <property type="component" value="Unassembled WGS sequence"/>
</dbReference>
<gene>
    <name evidence="15" type="ORF">E3Q01_01117</name>
    <name evidence="16" type="ORF">E3Q02_01343</name>
    <name evidence="17" type="ORF">E3Q03_01515</name>
    <name evidence="14" type="ORF">E3Q10_01743</name>
    <name evidence="13" type="ORF">E3Q17_01241</name>
    <name evidence="12" type="ORF">E3Q22_04040</name>
</gene>
<evidence type="ECO:0000256" key="1">
    <source>
        <dbReference type="ARBA" id="ARBA00004567"/>
    </source>
</evidence>
<dbReference type="GO" id="GO:0031080">
    <property type="term" value="C:nuclear pore outer ring"/>
    <property type="evidence" value="ECO:0007669"/>
    <property type="project" value="TreeGrafter"/>
</dbReference>
<evidence type="ECO:0000256" key="5">
    <source>
        <dbReference type="ARBA" id="ARBA00022737"/>
    </source>
</evidence>
<keyword evidence="7" id="KW-0653">Protein transport</keyword>
<keyword evidence="4 11" id="KW-0853">WD repeat</keyword>
<evidence type="ECO:0000256" key="9">
    <source>
        <dbReference type="ARBA" id="ARBA00023132"/>
    </source>
</evidence>
<dbReference type="GO" id="GO:0051028">
    <property type="term" value="P:mRNA transport"/>
    <property type="evidence" value="ECO:0007669"/>
    <property type="project" value="UniProtKB-KW"/>
</dbReference>
<dbReference type="PANTHER" id="PTHR11024">
    <property type="entry name" value="NUCLEAR PORE COMPLEX PROTEIN SEC13 / SEH1 FAMILY MEMBER"/>
    <property type="match status" value="1"/>
</dbReference>
<dbReference type="AlphaFoldDB" id="A0A4T0LYW3"/>
<dbReference type="OMA" id="EWECTAR"/>
<evidence type="ECO:0000313" key="20">
    <source>
        <dbReference type="Proteomes" id="UP000307169"/>
    </source>
</evidence>
<evidence type="ECO:0000313" key="23">
    <source>
        <dbReference type="Proteomes" id="UP000310708"/>
    </source>
</evidence>
<dbReference type="OrthoDB" id="5566198at2759"/>
<dbReference type="GO" id="GO:0005198">
    <property type="term" value="F:structural molecule activity"/>
    <property type="evidence" value="ECO:0007669"/>
    <property type="project" value="InterPro"/>
</dbReference>
<dbReference type="SUPFAM" id="SSF50978">
    <property type="entry name" value="WD40 repeat-like"/>
    <property type="match status" value="1"/>
</dbReference>
<keyword evidence="3" id="KW-0813">Transport</keyword>
<evidence type="ECO:0000256" key="6">
    <source>
        <dbReference type="ARBA" id="ARBA00022816"/>
    </source>
</evidence>
<evidence type="ECO:0000256" key="8">
    <source>
        <dbReference type="ARBA" id="ARBA00023010"/>
    </source>
</evidence>
<evidence type="ECO:0000313" key="19">
    <source>
        <dbReference type="Proteomes" id="UP000305647"/>
    </source>
</evidence>
<dbReference type="EMBL" id="SPRO01000013">
    <property type="protein sequence ID" value="TIC31307.1"/>
    <property type="molecule type" value="Genomic_DNA"/>
</dbReference>
<evidence type="ECO:0000313" key="22">
    <source>
        <dbReference type="Proteomes" id="UP000310685"/>
    </source>
</evidence>
<evidence type="ECO:0000313" key="16">
    <source>
        <dbReference type="EMBL" id="TIC68096.1"/>
    </source>
</evidence>
<dbReference type="Proteomes" id="UP000310708">
    <property type="component" value="Unassembled WGS sequence"/>
</dbReference>
<dbReference type="InterPro" id="IPR019775">
    <property type="entry name" value="WD40_repeat_CS"/>
</dbReference>
<dbReference type="GO" id="GO:0035859">
    <property type="term" value="C:Seh1-associated complex"/>
    <property type="evidence" value="ECO:0007669"/>
    <property type="project" value="TreeGrafter"/>
</dbReference>
<keyword evidence="5" id="KW-0677">Repeat</keyword>
<keyword evidence="9" id="KW-0906">Nuclear pore complex</keyword>
<dbReference type="InterPro" id="IPR036322">
    <property type="entry name" value="WD40_repeat_dom_sf"/>
</dbReference>
<dbReference type="EMBL" id="SPRV01000011">
    <property type="protein sequence ID" value="TIC68898.1"/>
    <property type="molecule type" value="Genomic_DNA"/>
</dbReference>
<evidence type="ECO:0000313" key="15">
    <source>
        <dbReference type="EMBL" id="TIC67979.1"/>
    </source>
</evidence>
<dbReference type="InterPro" id="IPR037363">
    <property type="entry name" value="Sec13/Seh1_fam"/>
</dbReference>
<proteinExistence type="inferred from homology"/>
<dbReference type="SMART" id="SM00320">
    <property type="entry name" value="WD40"/>
    <property type="match status" value="5"/>
</dbReference>
<evidence type="ECO:0000313" key="12">
    <source>
        <dbReference type="EMBL" id="TIB75359.1"/>
    </source>
</evidence>
<evidence type="ECO:0000313" key="17">
    <source>
        <dbReference type="EMBL" id="TIC68898.1"/>
    </source>
</evidence>
<comment type="similarity">
    <text evidence="2">Belongs to the WD repeat SEC13 family.</text>
</comment>
<dbReference type="PROSITE" id="PS00678">
    <property type="entry name" value="WD_REPEATS_1"/>
    <property type="match status" value="1"/>
</dbReference>
<dbReference type="Proteomes" id="UP000305362">
    <property type="component" value="Unassembled WGS sequence"/>
</dbReference>
<accession>A0A4T0LYW3</accession>
<feature type="repeat" description="WD" evidence="11">
    <location>
        <begin position="51"/>
        <end position="87"/>
    </location>
</feature>
<keyword evidence="8" id="KW-0811">Translocation</keyword>
<evidence type="ECO:0000256" key="4">
    <source>
        <dbReference type="ARBA" id="ARBA00022574"/>
    </source>
</evidence>
<evidence type="ECO:0000313" key="13">
    <source>
        <dbReference type="EMBL" id="TIC02699.1"/>
    </source>
</evidence>
<organism evidence="12 22">
    <name type="scientific">Wallemia mellicola</name>
    <dbReference type="NCBI Taxonomy" id="1708541"/>
    <lineage>
        <taxon>Eukaryota</taxon>
        <taxon>Fungi</taxon>
        <taxon>Dikarya</taxon>
        <taxon>Basidiomycota</taxon>
        <taxon>Wallemiomycotina</taxon>
        <taxon>Wallemiomycetes</taxon>
        <taxon>Wallemiales</taxon>
        <taxon>Wallemiaceae</taxon>
        <taxon>Wallemia</taxon>
    </lineage>
</organism>
<evidence type="ECO:0000256" key="7">
    <source>
        <dbReference type="ARBA" id="ARBA00022927"/>
    </source>
</evidence>
<evidence type="ECO:0000256" key="11">
    <source>
        <dbReference type="PROSITE-ProRule" id="PRU00221"/>
    </source>
</evidence>
<dbReference type="GO" id="GO:1904263">
    <property type="term" value="P:positive regulation of TORC1 signaling"/>
    <property type="evidence" value="ECO:0007669"/>
    <property type="project" value="TreeGrafter"/>
</dbReference>
<dbReference type="PANTHER" id="PTHR11024:SF3">
    <property type="entry name" value="NUCLEOPORIN SEH1"/>
    <property type="match status" value="1"/>
</dbReference>
<dbReference type="Pfam" id="PF00400">
    <property type="entry name" value="WD40"/>
    <property type="match status" value="4"/>
</dbReference>
<comment type="subcellular location">
    <subcellularLocation>
        <location evidence="1">Nucleus</location>
        <location evidence="1">Nuclear pore complex</location>
    </subcellularLocation>
</comment>
<dbReference type="InterPro" id="IPR001680">
    <property type="entry name" value="WD40_rpt"/>
</dbReference>
<sequence length="311" mass="34190">MQSSVYATNSGVSAVCYDYYAENLATGSNDGEVSIHLRNSENNQWKEEESFKAHDSRVSSLSYSYPAFSKILATGSYDRTIKLWDFKQNNWNLIAKFTESKTPIMKLQFSSPSALQLVAISSDGILRVYQASVPSEPSSWSCLHTLHVTSSQPITKNLKDNAETYTISVCPDKETSGMLGVVAGNTNSVDIITYSTSQRTSIAYQLETNSNNSISSIAWSPGCQRGYWNFAAGSRDGFVRIFKLSYSAHPEDDGFKSELVAELEHGGVVASLSWNVFGNVLTSSGDNAKANVWKPSYTGVWTCHSTYTISE</sequence>
<dbReference type="Gene3D" id="2.130.10.10">
    <property type="entry name" value="YVTN repeat-like/Quinoprotein amine dehydrogenase"/>
    <property type="match status" value="1"/>
</dbReference>
<dbReference type="Proteomes" id="UP000310685">
    <property type="component" value="Unassembled WGS sequence"/>
</dbReference>
<dbReference type="Proteomes" id="UP000305647">
    <property type="component" value="Unassembled WGS sequence"/>
</dbReference>
<dbReference type="Proteomes" id="UP000307169">
    <property type="component" value="Unassembled WGS sequence"/>
</dbReference>
<protein>
    <submittedName>
        <fullName evidence="12">WD40 repeat-like protein</fullName>
    </submittedName>
</protein>
<evidence type="ECO:0000313" key="14">
    <source>
        <dbReference type="EMBL" id="TIC31307.1"/>
    </source>
</evidence>
<dbReference type="EMBL" id="SPRC01000065">
    <property type="protein sequence ID" value="TIB75359.1"/>
    <property type="molecule type" value="Genomic_DNA"/>
</dbReference>
<dbReference type="PROSITE" id="PS50082">
    <property type="entry name" value="WD_REPEATS_2"/>
    <property type="match status" value="1"/>
</dbReference>
<dbReference type="EMBL" id="SPRW01000010">
    <property type="protein sequence ID" value="TIC68096.1"/>
    <property type="molecule type" value="Genomic_DNA"/>
</dbReference>
<reference evidence="18 19" key="1">
    <citation type="submission" date="2019-03" db="EMBL/GenBank/DDBJ databases">
        <title>Sequencing 25 genomes of Wallemia mellicola.</title>
        <authorList>
            <person name="Gostincar C."/>
        </authorList>
    </citation>
    <scope>NUCLEOTIDE SEQUENCE [LARGE SCALE GENOMIC DNA]</scope>
    <source>
        <strain evidence="13 20">EXF-1262</strain>
        <strain evidence="16 21">EXF-1274</strain>
        <strain evidence="17 18">EXF-1277</strain>
        <strain evidence="12 22">EXF-6152</strain>
        <strain evidence="15 23">EXF-757</strain>
        <strain evidence="14 19">EXF-8738</strain>
    </source>
</reference>
<dbReference type="GO" id="GO:0015031">
    <property type="term" value="P:protein transport"/>
    <property type="evidence" value="ECO:0007669"/>
    <property type="project" value="UniProtKB-KW"/>
</dbReference>
<name>A0A4T0LYW3_9BASI</name>
<keyword evidence="6" id="KW-0509">mRNA transport</keyword>
<dbReference type="EMBL" id="SPRH01000010">
    <property type="protein sequence ID" value="TIC02699.1"/>
    <property type="molecule type" value="Genomic_DNA"/>
</dbReference>
<evidence type="ECO:0000256" key="10">
    <source>
        <dbReference type="ARBA" id="ARBA00023242"/>
    </source>
</evidence>
<keyword evidence="10" id="KW-0539">Nucleus</keyword>
<dbReference type="PROSITE" id="PS50294">
    <property type="entry name" value="WD_REPEATS_REGION"/>
    <property type="match status" value="1"/>
</dbReference>
<evidence type="ECO:0000313" key="18">
    <source>
        <dbReference type="Proteomes" id="UP000305362"/>
    </source>
</evidence>